<feature type="transmembrane region" description="Helical" evidence="2">
    <location>
        <begin position="128"/>
        <end position="151"/>
    </location>
</feature>
<organism evidence="4 5">
    <name type="scientific">Candidatus Gottesmanbacteria bacterium RBG_16_43_7</name>
    <dbReference type="NCBI Taxonomy" id="1798373"/>
    <lineage>
        <taxon>Bacteria</taxon>
        <taxon>Candidatus Gottesmaniibacteriota</taxon>
    </lineage>
</organism>
<dbReference type="Gene3D" id="3.30.70.2390">
    <property type="match status" value="1"/>
</dbReference>
<dbReference type="STRING" id="1798373.A2154_03700"/>
<evidence type="ECO:0000256" key="1">
    <source>
        <dbReference type="SAM" id="MobiDB-lite"/>
    </source>
</evidence>
<name>A0A1F5Z935_9BACT</name>
<evidence type="ECO:0000259" key="3">
    <source>
        <dbReference type="Pfam" id="PF13399"/>
    </source>
</evidence>
<evidence type="ECO:0000313" key="5">
    <source>
        <dbReference type="Proteomes" id="UP000176854"/>
    </source>
</evidence>
<gene>
    <name evidence="4" type="ORF">A2154_03700</name>
</gene>
<proteinExistence type="predicted"/>
<keyword evidence="2" id="KW-0472">Membrane</keyword>
<dbReference type="InterPro" id="IPR027381">
    <property type="entry name" value="LytR/CpsA/Psr_C"/>
</dbReference>
<feature type="region of interest" description="Disordered" evidence="1">
    <location>
        <begin position="1"/>
        <end position="73"/>
    </location>
</feature>
<evidence type="ECO:0000313" key="4">
    <source>
        <dbReference type="EMBL" id="OGG08950.1"/>
    </source>
</evidence>
<protein>
    <recommendedName>
        <fullName evidence="3">LytR/CpsA/Psr regulator C-terminal domain-containing protein</fullName>
    </recommendedName>
</protein>
<dbReference type="Proteomes" id="UP000176854">
    <property type="component" value="Unassembled WGS sequence"/>
</dbReference>
<reference evidence="4 5" key="1">
    <citation type="journal article" date="2016" name="Nat. Commun.">
        <title>Thousands of microbial genomes shed light on interconnected biogeochemical processes in an aquifer system.</title>
        <authorList>
            <person name="Anantharaman K."/>
            <person name="Brown C.T."/>
            <person name="Hug L.A."/>
            <person name="Sharon I."/>
            <person name="Castelle C.J."/>
            <person name="Probst A.J."/>
            <person name="Thomas B.C."/>
            <person name="Singh A."/>
            <person name="Wilkins M.J."/>
            <person name="Karaoz U."/>
            <person name="Brodie E.L."/>
            <person name="Williams K.H."/>
            <person name="Hubbard S.S."/>
            <person name="Banfield J.F."/>
        </authorList>
    </citation>
    <scope>NUCLEOTIDE SEQUENCE [LARGE SCALE GENOMIC DNA]</scope>
</reference>
<evidence type="ECO:0000256" key="2">
    <source>
        <dbReference type="SAM" id="Phobius"/>
    </source>
</evidence>
<feature type="domain" description="LytR/CpsA/Psr regulator C-terminal" evidence="3">
    <location>
        <begin position="184"/>
        <end position="219"/>
    </location>
</feature>
<keyword evidence="2" id="KW-1133">Transmembrane helix</keyword>
<accession>A0A1F5Z935</accession>
<sequence length="273" mass="29004">MPTSAKSSAKSKKSGTKTAIISSPSRKNLPNTLKPEKLPPPAEIVVDKLRSPSGDKTEPETATAETAVPDQDADISEKLQNFVAAKFSHPQADTLTPIPEIPEAKAPPISVEPEPAIPTKLERVNRRLYLFGGLVAGVIIGLVGILAYAYITQISEPKDQKSSESPLSVPSRVPMPAFVRMNISFEVLNGSGISGAAGRAADTLTEKGYDVISVGNADDVKLGAPLELYLIEVEESNREKILGDLVELFGEATYSGLLDTDSSASARIIIRGK</sequence>
<dbReference type="Pfam" id="PF13399">
    <property type="entry name" value="LytR_C"/>
    <property type="match status" value="1"/>
</dbReference>
<dbReference type="EMBL" id="MFJC01000036">
    <property type="protein sequence ID" value="OGG08950.1"/>
    <property type="molecule type" value="Genomic_DNA"/>
</dbReference>
<comment type="caution">
    <text evidence="4">The sequence shown here is derived from an EMBL/GenBank/DDBJ whole genome shotgun (WGS) entry which is preliminary data.</text>
</comment>
<feature type="compositionally biased region" description="Basic and acidic residues" evidence="1">
    <location>
        <begin position="45"/>
        <end position="59"/>
    </location>
</feature>
<keyword evidence="2" id="KW-0812">Transmembrane</keyword>
<dbReference type="AlphaFoldDB" id="A0A1F5Z935"/>